<dbReference type="Pfam" id="PF08881">
    <property type="entry name" value="CVNH"/>
    <property type="match status" value="1"/>
</dbReference>
<reference evidence="3" key="2">
    <citation type="journal article" date="2023" name="IMA Fungus">
        <title>Comparative genomic study of the Penicillium genus elucidates a diverse pangenome and 15 lateral gene transfer events.</title>
        <authorList>
            <person name="Petersen C."/>
            <person name="Sorensen T."/>
            <person name="Nielsen M.R."/>
            <person name="Sondergaard T.E."/>
            <person name="Sorensen J.L."/>
            <person name="Fitzpatrick D.A."/>
            <person name="Frisvad J.C."/>
            <person name="Nielsen K.L."/>
        </authorList>
    </citation>
    <scope>NUCLEOTIDE SEQUENCE</scope>
    <source>
        <strain evidence="3">IBT 21917</strain>
    </source>
</reference>
<proteinExistence type="predicted"/>
<feature type="domain" description="Cyanovirin-N" evidence="2">
    <location>
        <begin position="23"/>
        <end position="124"/>
    </location>
</feature>
<gene>
    <name evidence="3" type="ORF">N7492_004720</name>
</gene>
<dbReference type="EMBL" id="JAPQKO010000003">
    <property type="protein sequence ID" value="KAJ5172127.1"/>
    <property type="molecule type" value="Genomic_DNA"/>
</dbReference>
<sequence>MQFLMNFGLLSLFAVVVSAGASKFADTCHNINGSGTTLRADCREFENGQFRSTTLDVNRCLKNNKGKLQCKKNGKYSGSCINCTLRGHSEFECECRNAKGGHPYVRTTIDLNKCISNNHGELGC</sequence>
<accession>A0A9W9IEG0</accession>
<feature type="chain" id="PRO_5040980818" description="Cyanovirin-N domain-containing protein" evidence="1">
    <location>
        <begin position="20"/>
        <end position="124"/>
    </location>
</feature>
<dbReference type="Gene3D" id="2.30.60.10">
    <property type="entry name" value="Cyanovirin-N"/>
    <property type="match status" value="1"/>
</dbReference>
<feature type="signal peptide" evidence="1">
    <location>
        <begin position="1"/>
        <end position="19"/>
    </location>
</feature>
<keyword evidence="4" id="KW-1185">Reference proteome</keyword>
<protein>
    <recommendedName>
        <fullName evidence="2">Cyanovirin-N domain-containing protein</fullName>
    </recommendedName>
</protein>
<dbReference type="InterPro" id="IPR036673">
    <property type="entry name" value="Cyanovirin-N_sf"/>
</dbReference>
<organism evidence="3 4">
    <name type="scientific">Penicillium capsulatum</name>
    <dbReference type="NCBI Taxonomy" id="69766"/>
    <lineage>
        <taxon>Eukaryota</taxon>
        <taxon>Fungi</taxon>
        <taxon>Dikarya</taxon>
        <taxon>Ascomycota</taxon>
        <taxon>Pezizomycotina</taxon>
        <taxon>Eurotiomycetes</taxon>
        <taxon>Eurotiomycetidae</taxon>
        <taxon>Eurotiales</taxon>
        <taxon>Aspergillaceae</taxon>
        <taxon>Penicillium</taxon>
    </lineage>
</organism>
<dbReference type="Proteomes" id="UP001146351">
    <property type="component" value="Unassembled WGS sequence"/>
</dbReference>
<reference evidence="3" key="1">
    <citation type="submission" date="2022-11" db="EMBL/GenBank/DDBJ databases">
        <authorList>
            <person name="Petersen C."/>
        </authorList>
    </citation>
    <scope>NUCLEOTIDE SEQUENCE</scope>
    <source>
        <strain evidence="3">IBT 21917</strain>
    </source>
</reference>
<evidence type="ECO:0000313" key="4">
    <source>
        <dbReference type="Proteomes" id="UP001146351"/>
    </source>
</evidence>
<evidence type="ECO:0000313" key="3">
    <source>
        <dbReference type="EMBL" id="KAJ5172127.1"/>
    </source>
</evidence>
<evidence type="ECO:0000259" key="2">
    <source>
        <dbReference type="SMART" id="SM01111"/>
    </source>
</evidence>
<keyword evidence="1" id="KW-0732">Signal</keyword>
<dbReference type="SMART" id="SM01111">
    <property type="entry name" value="CVNH"/>
    <property type="match status" value="1"/>
</dbReference>
<dbReference type="OrthoDB" id="4672515at2759"/>
<dbReference type="AlphaFoldDB" id="A0A9W9IEG0"/>
<evidence type="ECO:0000256" key="1">
    <source>
        <dbReference type="SAM" id="SignalP"/>
    </source>
</evidence>
<comment type="caution">
    <text evidence="3">The sequence shown here is derived from an EMBL/GenBank/DDBJ whole genome shotgun (WGS) entry which is preliminary data.</text>
</comment>
<dbReference type="InterPro" id="IPR011058">
    <property type="entry name" value="Cyanovirin-N"/>
</dbReference>
<dbReference type="SUPFAM" id="SSF51322">
    <property type="entry name" value="Cyanovirin-N"/>
    <property type="match status" value="1"/>
</dbReference>
<name>A0A9W9IEG0_9EURO</name>